<sequence length="197" mass="22872">MRVERLGGDKIRFFLTLDDLSDRGIEKEDMWRDIPKVQELFSEMMEHAYEELGFEIAGPVAVEVHDLPTQGMIVVVTRGRTFRTDEDDFESEETYELEVYPMLETEHIVFRFADLENLIQAAMRMNSLIEQGGQVYNYNHTYYLVFGKDLQTDRFDAVMALLSEFGEISTVTHAVLEEYGKVIWANNAIEEICQCFA</sequence>
<comment type="caution">
    <text evidence="2">The sequence shown here is derived from an EMBL/GenBank/DDBJ whole genome shotgun (WGS) entry which is preliminary data.</text>
</comment>
<dbReference type="OrthoDB" id="2085234at2"/>
<reference evidence="2 3" key="1">
    <citation type="submission" date="2018-06" db="EMBL/GenBank/DDBJ databases">
        <title>Thermoflavimicrobium daqus sp. nov., a thermophilic microbe isolated from Moutai-flavour Daqu.</title>
        <authorList>
            <person name="Wang X."/>
            <person name="Zhou H."/>
        </authorList>
    </citation>
    <scope>NUCLEOTIDE SEQUENCE [LARGE SCALE GENOMIC DNA]</scope>
    <source>
        <strain evidence="2 3">FBKL4.011</strain>
    </source>
</reference>
<accession>A0A364K2K5</accession>
<keyword evidence="3" id="KW-1185">Reference proteome</keyword>
<organism evidence="2 3">
    <name type="scientific">Thermoflavimicrobium daqui</name>
    <dbReference type="NCBI Taxonomy" id="2137476"/>
    <lineage>
        <taxon>Bacteria</taxon>
        <taxon>Bacillati</taxon>
        <taxon>Bacillota</taxon>
        <taxon>Bacilli</taxon>
        <taxon>Bacillales</taxon>
        <taxon>Thermoactinomycetaceae</taxon>
        <taxon>Thermoflavimicrobium</taxon>
    </lineage>
</organism>
<dbReference type="RefSeq" id="WP_113659657.1">
    <property type="nucleotide sequence ID" value="NZ_KZ845670.1"/>
</dbReference>
<evidence type="ECO:0000256" key="1">
    <source>
        <dbReference type="ARBA" id="ARBA00005397"/>
    </source>
</evidence>
<dbReference type="EMBL" id="QJKK01000008">
    <property type="protein sequence ID" value="RAL22654.1"/>
    <property type="molecule type" value="Genomic_DNA"/>
</dbReference>
<dbReference type="NCBIfam" id="NF002781">
    <property type="entry name" value="PRK02899.1"/>
    <property type="match status" value="1"/>
</dbReference>
<dbReference type="PIRSF" id="PIRSF029008">
    <property type="entry name" value="MecA"/>
    <property type="match status" value="1"/>
</dbReference>
<dbReference type="Gene3D" id="3.30.70.1950">
    <property type="match status" value="1"/>
</dbReference>
<name>A0A364K2K5_9BACL</name>
<reference evidence="2 3" key="2">
    <citation type="submission" date="2018-06" db="EMBL/GenBank/DDBJ databases">
        <authorList>
            <person name="Zhirakovskaya E."/>
        </authorList>
    </citation>
    <scope>NUCLEOTIDE SEQUENCE [LARGE SCALE GENOMIC DNA]</scope>
    <source>
        <strain evidence="2 3">FBKL4.011</strain>
    </source>
</reference>
<dbReference type="InterPro" id="IPR038471">
    <property type="entry name" value="MecA_C_sf"/>
</dbReference>
<dbReference type="AlphaFoldDB" id="A0A364K2K5"/>
<gene>
    <name evidence="2" type="ORF">DL897_13375</name>
</gene>
<dbReference type="Proteomes" id="UP000251213">
    <property type="component" value="Unassembled WGS sequence"/>
</dbReference>
<dbReference type="PANTHER" id="PTHR39161:SF2">
    <property type="entry name" value="ADAPTER PROTEIN MECA 2"/>
    <property type="match status" value="1"/>
</dbReference>
<dbReference type="Pfam" id="PF05389">
    <property type="entry name" value="MecA"/>
    <property type="match status" value="1"/>
</dbReference>
<comment type="similarity">
    <text evidence="1">Belongs to the MecA family.</text>
</comment>
<evidence type="ECO:0000313" key="3">
    <source>
        <dbReference type="Proteomes" id="UP000251213"/>
    </source>
</evidence>
<protein>
    <submittedName>
        <fullName evidence="2">Genetic competence negative regulator</fullName>
    </submittedName>
</protein>
<proteinExistence type="inferred from homology"/>
<dbReference type="InterPro" id="IPR008681">
    <property type="entry name" value="Neg-reg_MecA"/>
</dbReference>
<dbReference type="PANTHER" id="PTHR39161">
    <property type="entry name" value="ADAPTER PROTEIN MECA"/>
    <property type="match status" value="1"/>
</dbReference>
<evidence type="ECO:0000313" key="2">
    <source>
        <dbReference type="EMBL" id="RAL22654.1"/>
    </source>
</evidence>